<dbReference type="GO" id="GO:0005634">
    <property type="term" value="C:nucleus"/>
    <property type="evidence" value="ECO:0007669"/>
    <property type="project" value="UniProtKB-SubCell"/>
</dbReference>
<evidence type="ECO:0000256" key="2">
    <source>
        <dbReference type="ARBA" id="ARBA00022676"/>
    </source>
</evidence>
<keyword evidence="3" id="KW-0808">Transferase</keyword>
<evidence type="ECO:0000256" key="5">
    <source>
        <dbReference type="ARBA" id="ARBA00023242"/>
    </source>
</evidence>
<keyword evidence="8" id="KW-1185">Reference proteome</keyword>
<dbReference type="SUPFAM" id="SSF117839">
    <property type="entry name" value="WWE domain"/>
    <property type="match status" value="1"/>
</dbReference>
<comment type="caution">
    <text evidence="7">The sequence shown here is derived from an EMBL/GenBank/DDBJ whole genome shotgun (WGS) entry which is preliminary data.</text>
</comment>
<evidence type="ECO:0000313" key="7">
    <source>
        <dbReference type="EMBL" id="KAL0184256.1"/>
    </source>
</evidence>
<evidence type="ECO:0000256" key="1">
    <source>
        <dbReference type="ARBA" id="ARBA00004123"/>
    </source>
</evidence>
<name>A0ABD0QDJ3_CIRMR</name>
<keyword evidence="4" id="KW-0520">NAD</keyword>
<dbReference type="PANTHER" id="PTHR14453">
    <property type="entry name" value="PARP/ZINC FINGER CCCH TYPE DOMAIN CONTAINING PROTEIN"/>
    <property type="match status" value="1"/>
</dbReference>
<dbReference type="Pfam" id="PF23254">
    <property type="entry name" value="KH_PARP14_8"/>
    <property type="match status" value="1"/>
</dbReference>
<dbReference type="GO" id="GO:0016757">
    <property type="term" value="F:glycosyltransferase activity"/>
    <property type="evidence" value="ECO:0007669"/>
    <property type="project" value="UniProtKB-KW"/>
</dbReference>
<evidence type="ECO:0000256" key="4">
    <source>
        <dbReference type="ARBA" id="ARBA00023027"/>
    </source>
</evidence>
<dbReference type="AlphaFoldDB" id="A0ABD0QDJ3"/>
<proteinExistence type="predicted"/>
<dbReference type="Proteomes" id="UP001529510">
    <property type="component" value="Unassembled WGS sequence"/>
</dbReference>
<dbReference type="InterPro" id="IPR004170">
    <property type="entry name" value="WWE_dom"/>
</dbReference>
<sequence length="174" mass="19698">VQVDPVFFSICGPSQADLDETKRFLEDTINDEQVFQSITDTAILTLSDKDQQRIQNLQSTIDVTIRLEYKAHKDSKEIPGEAKLIVQGLSRDVLKATQEIQDMLKAAKENEIQKREMDFTSELVDWQYEEGGQYKSFNQRTNFDLEKALGGPAADVKITIQGQTYQVKLPEGPA</sequence>
<dbReference type="InterPro" id="IPR037197">
    <property type="entry name" value="WWE_dom_sf"/>
</dbReference>
<dbReference type="PANTHER" id="PTHR14453:SF89">
    <property type="entry name" value="PROTEIN MONO-ADP-RIBOSYLTRANSFERASE PARP14"/>
    <property type="match status" value="1"/>
</dbReference>
<dbReference type="Gene3D" id="3.30.720.50">
    <property type="match status" value="1"/>
</dbReference>
<dbReference type="Pfam" id="PF02825">
    <property type="entry name" value="WWE"/>
    <property type="match status" value="1"/>
</dbReference>
<evidence type="ECO:0000256" key="3">
    <source>
        <dbReference type="ARBA" id="ARBA00022679"/>
    </source>
</evidence>
<protein>
    <recommendedName>
        <fullName evidence="6">WWE domain-containing protein</fullName>
    </recommendedName>
</protein>
<feature type="non-terminal residue" evidence="7">
    <location>
        <position position="1"/>
    </location>
</feature>
<dbReference type="EMBL" id="JAMKFB020000009">
    <property type="protein sequence ID" value="KAL0184256.1"/>
    <property type="molecule type" value="Genomic_DNA"/>
</dbReference>
<evidence type="ECO:0000313" key="8">
    <source>
        <dbReference type="Proteomes" id="UP001529510"/>
    </source>
</evidence>
<feature type="domain" description="WWE" evidence="6">
    <location>
        <begin position="112"/>
        <end position="174"/>
    </location>
</feature>
<evidence type="ECO:0000259" key="6">
    <source>
        <dbReference type="PROSITE" id="PS50918"/>
    </source>
</evidence>
<keyword evidence="5" id="KW-0539">Nucleus</keyword>
<dbReference type="InterPro" id="IPR052056">
    <property type="entry name" value="Mono-ARTD/PARP"/>
</dbReference>
<keyword evidence="2" id="KW-0328">Glycosyltransferase</keyword>
<organism evidence="7 8">
    <name type="scientific">Cirrhinus mrigala</name>
    <name type="common">Mrigala</name>
    <dbReference type="NCBI Taxonomy" id="683832"/>
    <lineage>
        <taxon>Eukaryota</taxon>
        <taxon>Metazoa</taxon>
        <taxon>Chordata</taxon>
        <taxon>Craniata</taxon>
        <taxon>Vertebrata</taxon>
        <taxon>Euteleostomi</taxon>
        <taxon>Actinopterygii</taxon>
        <taxon>Neopterygii</taxon>
        <taxon>Teleostei</taxon>
        <taxon>Ostariophysi</taxon>
        <taxon>Cypriniformes</taxon>
        <taxon>Cyprinidae</taxon>
        <taxon>Labeoninae</taxon>
        <taxon>Labeonini</taxon>
        <taxon>Cirrhinus</taxon>
    </lineage>
</organism>
<dbReference type="PROSITE" id="PS50918">
    <property type="entry name" value="WWE"/>
    <property type="match status" value="1"/>
</dbReference>
<comment type="subcellular location">
    <subcellularLocation>
        <location evidence="1">Nucleus</location>
    </subcellularLocation>
</comment>
<gene>
    <name evidence="7" type="ORF">M9458_019952</name>
</gene>
<dbReference type="InterPro" id="IPR057049">
    <property type="entry name" value="PARP14_KH_8"/>
</dbReference>
<accession>A0ABD0QDJ3</accession>
<feature type="non-terminal residue" evidence="7">
    <location>
        <position position="174"/>
    </location>
</feature>
<reference evidence="7 8" key="1">
    <citation type="submission" date="2024-05" db="EMBL/GenBank/DDBJ databases">
        <title>Genome sequencing and assembly of Indian major carp, Cirrhinus mrigala (Hamilton, 1822).</title>
        <authorList>
            <person name="Mohindra V."/>
            <person name="Chowdhury L.M."/>
            <person name="Lal K."/>
            <person name="Jena J.K."/>
        </authorList>
    </citation>
    <scope>NUCLEOTIDE SEQUENCE [LARGE SCALE GENOMIC DNA]</scope>
    <source>
        <strain evidence="7">CM1030</strain>
        <tissue evidence="7">Blood</tissue>
    </source>
</reference>